<comment type="similarity">
    <text evidence="2">Belongs to the dUTPase family.</text>
</comment>
<keyword evidence="5" id="KW-0546">Nucleotide metabolism</keyword>
<dbReference type="NCBIfam" id="NF001862">
    <property type="entry name" value="PRK00601.1"/>
    <property type="match status" value="1"/>
</dbReference>
<keyword evidence="8" id="KW-1185">Reference proteome</keyword>
<organism evidence="7 8">
    <name type="scientific">Tunisvirus fontaine2</name>
    <dbReference type="NCBI Taxonomy" id="1421067"/>
    <lineage>
        <taxon>Viruses</taxon>
        <taxon>Varidnaviria</taxon>
        <taxon>Bamfordvirae</taxon>
        <taxon>Nucleocytoviricota</taxon>
        <taxon>Megaviricetes</taxon>
        <taxon>Pimascovirales</taxon>
        <taxon>Pimascovirales incertae sedis</taxon>
        <taxon>Marseilleviridae</taxon>
        <taxon>Losannavirus</taxon>
        <taxon>Losannavirus tunisense</taxon>
    </lineage>
</organism>
<dbReference type="HAMAP" id="MF_00116">
    <property type="entry name" value="dUTPase_bact"/>
    <property type="match status" value="1"/>
</dbReference>
<evidence type="ECO:0000256" key="4">
    <source>
        <dbReference type="ARBA" id="ARBA00022801"/>
    </source>
</evidence>
<dbReference type="GO" id="GO:0046081">
    <property type="term" value="P:dUTP catabolic process"/>
    <property type="evidence" value="ECO:0007669"/>
    <property type="project" value="InterPro"/>
</dbReference>
<dbReference type="Pfam" id="PF00692">
    <property type="entry name" value="dUTPase"/>
    <property type="match status" value="1"/>
</dbReference>
<dbReference type="InterPro" id="IPR008181">
    <property type="entry name" value="dUTPase"/>
</dbReference>
<name>V9SFR6_9VIRU</name>
<reference evidence="7 8" key="1">
    <citation type="journal article" date="2014" name="Arch. Virol.">
        <title>Complete genome sequence of Tunisvirus, a new member of the proposed family Marseilleviridae.</title>
        <authorList>
            <person name="Aherfi S."/>
            <person name="Boughalmi M."/>
            <person name="Pagnier I."/>
            <person name="Fournous G."/>
            <person name="La Scola B."/>
            <person name="Raoult D."/>
            <person name="Colson P."/>
        </authorList>
    </citation>
    <scope>NUCLEOTIDE SEQUENCE [LARGE SCALE GENOMIC DNA]</scope>
    <source>
        <strain evidence="7 8">U484</strain>
    </source>
</reference>
<feature type="domain" description="dUTPase-like" evidence="6">
    <location>
        <begin position="49"/>
        <end position="179"/>
    </location>
</feature>
<dbReference type="InterPro" id="IPR029054">
    <property type="entry name" value="dUTPase-like"/>
</dbReference>
<evidence type="ECO:0000256" key="5">
    <source>
        <dbReference type="ARBA" id="ARBA00023080"/>
    </source>
</evidence>
<dbReference type="InterPro" id="IPR036157">
    <property type="entry name" value="dUTPase-like_sf"/>
</dbReference>
<dbReference type="Gene3D" id="2.70.40.10">
    <property type="match status" value="1"/>
</dbReference>
<dbReference type="NCBIfam" id="TIGR00576">
    <property type="entry name" value="dut"/>
    <property type="match status" value="1"/>
</dbReference>
<dbReference type="Proteomes" id="UP000232615">
    <property type="component" value="Segment"/>
</dbReference>
<evidence type="ECO:0000256" key="2">
    <source>
        <dbReference type="ARBA" id="ARBA00006581"/>
    </source>
</evidence>
<dbReference type="InterPro" id="IPR033704">
    <property type="entry name" value="dUTPase_trimeric"/>
</dbReference>
<dbReference type="EMBL" id="KF483846">
    <property type="protein sequence ID" value="AHC55176.1"/>
    <property type="molecule type" value="Genomic_DNA"/>
</dbReference>
<dbReference type="PANTHER" id="PTHR11241:SF0">
    <property type="entry name" value="DEOXYURIDINE 5'-TRIPHOSPHATE NUCLEOTIDOHYDROLASE"/>
    <property type="match status" value="1"/>
</dbReference>
<dbReference type="GO" id="GO:0004170">
    <property type="term" value="F:dUTP diphosphatase activity"/>
    <property type="evidence" value="ECO:0007669"/>
    <property type="project" value="UniProtKB-EC"/>
</dbReference>
<dbReference type="PANTHER" id="PTHR11241">
    <property type="entry name" value="DEOXYURIDINE 5'-TRIPHOSPHATE NUCLEOTIDOHYDROLASE"/>
    <property type="match status" value="1"/>
</dbReference>
<protein>
    <recommendedName>
        <fullName evidence="3">dUTP diphosphatase</fullName>
        <ecNumber evidence="3">3.6.1.23</ecNumber>
    </recommendedName>
</protein>
<dbReference type="CDD" id="cd07557">
    <property type="entry name" value="trimeric_dUTPase"/>
    <property type="match status" value="1"/>
</dbReference>
<evidence type="ECO:0000256" key="3">
    <source>
        <dbReference type="ARBA" id="ARBA00012379"/>
    </source>
</evidence>
<sequence>MESEILTIDPGAFSAENITMSLTNQDMTVHSGWHPIYLPVRVKSTSSHKLPEYKTEGSSGCDLRANISKDIILQPLERRLIPTGLSFAIPYGMEGQIRPRSGLALDSGITVLNSPGTIDSDYRSEIGIILINLSNEPFTVKDGDRIAQIVFARVDRISWEVVDELPETERGNGGFGSTGVQ</sequence>
<dbReference type="GO" id="GO:0000287">
    <property type="term" value="F:magnesium ion binding"/>
    <property type="evidence" value="ECO:0007669"/>
    <property type="project" value="InterPro"/>
</dbReference>
<gene>
    <name evidence="7" type="ORF">TNS_ORF458</name>
</gene>
<keyword evidence="4 7" id="KW-0378">Hydrolase</keyword>
<evidence type="ECO:0000313" key="8">
    <source>
        <dbReference type="Proteomes" id="UP000232615"/>
    </source>
</evidence>
<dbReference type="SUPFAM" id="SSF51283">
    <property type="entry name" value="dUTPase-like"/>
    <property type="match status" value="1"/>
</dbReference>
<accession>V9SFR6</accession>
<evidence type="ECO:0000256" key="1">
    <source>
        <dbReference type="ARBA" id="ARBA00003495"/>
    </source>
</evidence>
<evidence type="ECO:0000259" key="6">
    <source>
        <dbReference type="Pfam" id="PF00692"/>
    </source>
</evidence>
<dbReference type="GO" id="GO:0006226">
    <property type="term" value="P:dUMP biosynthetic process"/>
    <property type="evidence" value="ECO:0007669"/>
    <property type="project" value="InterPro"/>
</dbReference>
<evidence type="ECO:0000313" key="7">
    <source>
        <dbReference type="EMBL" id="AHC55176.1"/>
    </source>
</evidence>
<comment type="function">
    <text evidence="1">This enzyme is involved in nucleotide metabolism: it produces dUMP, the immediate precursor of thymidine nucleotides and it decreases the intracellular concentration of dUTP so that uracil cannot be incorporated into DNA.</text>
</comment>
<dbReference type="EC" id="3.6.1.23" evidence="3"/>
<proteinExistence type="inferred from homology"/>